<keyword evidence="3" id="KW-0677">Repeat</keyword>
<evidence type="ECO:0000256" key="3">
    <source>
        <dbReference type="ARBA" id="ARBA00022737"/>
    </source>
</evidence>
<dbReference type="InterPro" id="IPR050328">
    <property type="entry name" value="Dev_Immune_Receptor"/>
</dbReference>
<name>A0A653D258_CALMS</name>
<dbReference type="Gene3D" id="3.80.10.10">
    <property type="entry name" value="Ribonuclease Inhibitor"/>
    <property type="match status" value="1"/>
</dbReference>
<dbReference type="InterPro" id="IPR001611">
    <property type="entry name" value="Leu-rich_rpt"/>
</dbReference>
<dbReference type="EMBL" id="CAACVG010009795">
    <property type="protein sequence ID" value="VEN54229.1"/>
    <property type="molecule type" value="Genomic_DNA"/>
</dbReference>
<proteinExistence type="predicted"/>
<dbReference type="EMBL" id="CAACVG010009795">
    <property type="protein sequence ID" value="VEN54230.1"/>
    <property type="molecule type" value="Genomic_DNA"/>
</dbReference>
<keyword evidence="2" id="KW-0732">Signal</keyword>
<dbReference type="PANTHER" id="PTHR24373">
    <property type="entry name" value="SLIT RELATED LEUCINE-RICH REPEAT NEURONAL PROTEIN"/>
    <property type="match status" value="1"/>
</dbReference>
<dbReference type="SUPFAM" id="SSF52058">
    <property type="entry name" value="L domain-like"/>
    <property type="match status" value="1"/>
</dbReference>
<evidence type="ECO:0000256" key="2">
    <source>
        <dbReference type="ARBA" id="ARBA00022729"/>
    </source>
</evidence>
<dbReference type="Pfam" id="PF13855">
    <property type="entry name" value="LRR_8"/>
    <property type="match status" value="1"/>
</dbReference>
<keyword evidence="6" id="KW-1185">Reference proteome</keyword>
<keyword evidence="4" id="KW-0812">Transmembrane</keyword>
<evidence type="ECO:0000313" key="5">
    <source>
        <dbReference type="EMBL" id="VEN54229.1"/>
    </source>
</evidence>
<protein>
    <submittedName>
        <fullName evidence="5">Uncharacterized protein</fullName>
    </submittedName>
</protein>
<dbReference type="OrthoDB" id="676979at2759"/>
<dbReference type="PROSITE" id="PS51450">
    <property type="entry name" value="LRR"/>
    <property type="match status" value="2"/>
</dbReference>
<accession>A0A653D258</accession>
<keyword evidence="4" id="KW-1133">Transmembrane helix</keyword>
<dbReference type="AlphaFoldDB" id="A0A653D258"/>
<dbReference type="PRINTS" id="PR00019">
    <property type="entry name" value="LEURICHRPT"/>
</dbReference>
<dbReference type="PANTHER" id="PTHR24373:SF275">
    <property type="entry name" value="TIR DOMAIN-CONTAINING PROTEIN"/>
    <property type="match status" value="1"/>
</dbReference>
<evidence type="ECO:0000313" key="6">
    <source>
        <dbReference type="Proteomes" id="UP000410492"/>
    </source>
</evidence>
<dbReference type="InterPro" id="IPR003591">
    <property type="entry name" value="Leu-rich_rpt_typical-subtyp"/>
</dbReference>
<evidence type="ECO:0000256" key="4">
    <source>
        <dbReference type="SAM" id="Phobius"/>
    </source>
</evidence>
<dbReference type="Pfam" id="PF00560">
    <property type="entry name" value="LRR_1"/>
    <property type="match status" value="1"/>
</dbReference>
<keyword evidence="1" id="KW-0433">Leucine-rich repeat</keyword>
<dbReference type="InterPro" id="IPR032675">
    <property type="entry name" value="LRR_dom_sf"/>
</dbReference>
<sequence>MVLKTARFLFTIVAGLVWQIFRLHGISAARYEVETVYSDCQQTSSFRLDVIGFIQEKENSPRFGRPTAPQYYWYQVVNSSIPVLKREIFPIDTSELAYTNIVEIKISNANISKMDDAVFDKFSALECIDLSGNHLTNIDRNALGTIVKLKYLDLSSNMISNLEPESFKDLTALNILNLSSNSLSSLNSGMFIGLSKLRELDLSRNPISTVDIDLCFEPLVALEKIYLREIENTSNLFDYLYLSKLLRCYKHLKVIHVSYVSSVNCSQFPSIAWNVSMSMVYFNTSYSTTSIRELNQFCQEKHRDSQLDTLVSGITDGVTLNINDSNSRQAIAALESIVSHVVNLNDLLKNEIAKGIQQEGILRSLLTVGYLLITFMTIIILILSVLLYKSYVYKYQKTKIRKATGNDSVDVTTLM</sequence>
<evidence type="ECO:0000256" key="1">
    <source>
        <dbReference type="ARBA" id="ARBA00022614"/>
    </source>
</evidence>
<organism evidence="5 6">
    <name type="scientific">Callosobruchus maculatus</name>
    <name type="common">Southern cowpea weevil</name>
    <name type="synonym">Pulse bruchid</name>
    <dbReference type="NCBI Taxonomy" id="64391"/>
    <lineage>
        <taxon>Eukaryota</taxon>
        <taxon>Metazoa</taxon>
        <taxon>Ecdysozoa</taxon>
        <taxon>Arthropoda</taxon>
        <taxon>Hexapoda</taxon>
        <taxon>Insecta</taxon>
        <taxon>Pterygota</taxon>
        <taxon>Neoptera</taxon>
        <taxon>Endopterygota</taxon>
        <taxon>Coleoptera</taxon>
        <taxon>Polyphaga</taxon>
        <taxon>Cucujiformia</taxon>
        <taxon>Chrysomeloidea</taxon>
        <taxon>Chrysomelidae</taxon>
        <taxon>Bruchinae</taxon>
        <taxon>Bruchini</taxon>
        <taxon>Callosobruchus</taxon>
    </lineage>
</organism>
<dbReference type="Proteomes" id="UP000410492">
    <property type="component" value="Unassembled WGS sequence"/>
</dbReference>
<dbReference type="SMART" id="SM00369">
    <property type="entry name" value="LRR_TYP"/>
    <property type="match status" value="4"/>
</dbReference>
<reference evidence="5 6" key="1">
    <citation type="submission" date="2019-01" db="EMBL/GenBank/DDBJ databases">
        <authorList>
            <person name="Sayadi A."/>
        </authorList>
    </citation>
    <scope>NUCLEOTIDE SEQUENCE [LARGE SCALE GENOMIC DNA]</scope>
</reference>
<keyword evidence="4" id="KW-0472">Membrane</keyword>
<gene>
    <name evidence="5" type="ORF">CALMAC_LOCUS13765</name>
</gene>
<feature type="transmembrane region" description="Helical" evidence="4">
    <location>
        <begin position="368"/>
        <end position="388"/>
    </location>
</feature>